<feature type="compositionally biased region" description="Polar residues" evidence="6">
    <location>
        <begin position="1355"/>
        <end position="1369"/>
    </location>
</feature>
<dbReference type="CDD" id="cd00833">
    <property type="entry name" value="PKS"/>
    <property type="match status" value="1"/>
</dbReference>
<dbReference type="InterPro" id="IPR049551">
    <property type="entry name" value="PKS_DH_C"/>
</dbReference>
<dbReference type="InterPro" id="IPR029058">
    <property type="entry name" value="AB_hydrolase_fold"/>
</dbReference>
<dbReference type="SUPFAM" id="SSF47336">
    <property type="entry name" value="ACP-like"/>
    <property type="match status" value="2"/>
</dbReference>
<dbReference type="InterPro" id="IPR020841">
    <property type="entry name" value="PKS_Beta-ketoAc_synthase_dom"/>
</dbReference>
<dbReference type="GO" id="GO:0004312">
    <property type="term" value="F:fatty acid synthase activity"/>
    <property type="evidence" value="ECO:0007669"/>
    <property type="project" value="TreeGrafter"/>
</dbReference>
<dbReference type="PANTHER" id="PTHR43775">
    <property type="entry name" value="FATTY ACID SYNTHASE"/>
    <property type="match status" value="1"/>
</dbReference>
<dbReference type="FunFam" id="3.10.129.110:FF:000001">
    <property type="entry name" value="Sterigmatocystin biosynthesis polyketide synthase"/>
    <property type="match status" value="1"/>
</dbReference>
<dbReference type="Gene3D" id="3.30.70.3290">
    <property type="match status" value="1"/>
</dbReference>
<dbReference type="Gene3D" id="3.10.129.110">
    <property type="entry name" value="Polyketide synthase dehydratase"/>
    <property type="match status" value="1"/>
</dbReference>
<dbReference type="InterPro" id="IPR014043">
    <property type="entry name" value="Acyl_transferase_dom"/>
</dbReference>
<dbReference type="SUPFAM" id="SSF55048">
    <property type="entry name" value="Probable ACP-binding domain of malonyl-CoA ACP transacylase"/>
    <property type="match status" value="1"/>
</dbReference>
<dbReference type="Pfam" id="PF00109">
    <property type="entry name" value="ketoacyl-synt"/>
    <property type="match status" value="1"/>
</dbReference>
<evidence type="ECO:0000256" key="6">
    <source>
        <dbReference type="SAM" id="MobiDB-lite"/>
    </source>
</evidence>
<feature type="domain" description="Carrier" evidence="7">
    <location>
        <begin position="1257"/>
        <end position="1334"/>
    </location>
</feature>
<feature type="domain" description="PKS/mFAS DH" evidence="9">
    <location>
        <begin position="907"/>
        <end position="1217"/>
    </location>
</feature>
<feature type="region of interest" description="C-terminal hotdog fold" evidence="5">
    <location>
        <begin position="1070"/>
        <end position="1217"/>
    </location>
</feature>
<dbReference type="Gene3D" id="3.40.50.1820">
    <property type="entry name" value="alpha/beta hydrolase"/>
    <property type="match status" value="2"/>
</dbReference>
<dbReference type="InterPro" id="IPR016039">
    <property type="entry name" value="Thiolase-like"/>
</dbReference>
<name>A0A364L062_TALAM</name>
<dbReference type="PROSITE" id="PS00606">
    <property type="entry name" value="KS3_1"/>
    <property type="match status" value="1"/>
</dbReference>
<dbReference type="Pfam" id="PF00975">
    <property type="entry name" value="Thioesterase"/>
    <property type="match status" value="1"/>
</dbReference>
<evidence type="ECO:0008006" key="12">
    <source>
        <dbReference type="Google" id="ProtNLM"/>
    </source>
</evidence>
<evidence type="ECO:0000259" key="8">
    <source>
        <dbReference type="PROSITE" id="PS52004"/>
    </source>
</evidence>
<dbReference type="InterPro" id="IPR016035">
    <property type="entry name" value="Acyl_Trfase/lysoPLipase"/>
</dbReference>
<reference evidence="10 11" key="1">
    <citation type="journal article" date="2017" name="Biotechnol. Biofuels">
        <title>Differential beta-glucosidase expression as a function of carbon source availability in Talaromyces amestolkiae: a genomic and proteomic approach.</title>
        <authorList>
            <person name="de Eugenio L.I."/>
            <person name="Mendez-Liter J.A."/>
            <person name="Nieto-Dominguez M."/>
            <person name="Alonso L."/>
            <person name="Gil-Munoz J."/>
            <person name="Barriuso J."/>
            <person name="Prieto A."/>
            <person name="Martinez M.J."/>
        </authorList>
    </citation>
    <scope>NUCLEOTIDE SEQUENCE [LARGE SCALE GENOMIC DNA]</scope>
    <source>
        <strain evidence="10 11">CIB</strain>
    </source>
</reference>
<dbReference type="GeneID" id="63794418"/>
<dbReference type="InterPro" id="IPR001227">
    <property type="entry name" value="Ac_transferase_dom_sf"/>
</dbReference>
<gene>
    <name evidence="10" type="ORF">BHQ10_005202</name>
</gene>
<feature type="active site" description="Proton donor; for dehydratase activity" evidence="5">
    <location>
        <position position="1130"/>
    </location>
</feature>
<dbReference type="NCBIfam" id="TIGR04532">
    <property type="entry name" value="PT_fungal_PKS"/>
    <property type="match status" value="1"/>
</dbReference>
<dbReference type="InterPro" id="IPR042104">
    <property type="entry name" value="PKS_dehydratase_sf"/>
</dbReference>
<feature type="domain" description="Carrier" evidence="7">
    <location>
        <begin position="1380"/>
        <end position="1457"/>
    </location>
</feature>
<dbReference type="PROSITE" id="PS50075">
    <property type="entry name" value="CARRIER"/>
    <property type="match status" value="2"/>
</dbReference>
<dbReference type="InterPro" id="IPR020806">
    <property type="entry name" value="PKS_PP-bd"/>
</dbReference>
<dbReference type="OrthoDB" id="329835at2759"/>
<dbReference type="GO" id="GO:0031177">
    <property type="term" value="F:phosphopantetheine binding"/>
    <property type="evidence" value="ECO:0007669"/>
    <property type="project" value="InterPro"/>
</dbReference>
<organism evidence="10 11">
    <name type="scientific">Talaromyces amestolkiae</name>
    <dbReference type="NCBI Taxonomy" id="1196081"/>
    <lineage>
        <taxon>Eukaryota</taxon>
        <taxon>Fungi</taxon>
        <taxon>Dikarya</taxon>
        <taxon>Ascomycota</taxon>
        <taxon>Pezizomycotina</taxon>
        <taxon>Eurotiomycetes</taxon>
        <taxon>Eurotiomycetidae</taxon>
        <taxon>Eurotiales</taxon>
        <taxon>Trichocomaceae</taxon>
        <taxon>Talaromyces</taxon>
        <taxon>Talaromyces sect. Talaromyces</taxon>
    </lineage>
</organism>
<dbReference type="Pfam" id="PF00698">
    <property type="entry name" value="Acyl_transf_1"/>
    <property type="match status" value="1"/>
</dbReference>
<dbReference type="InterPro" id="IPR009081">
    <property type="entry name" value="PP-bd_ACP"/>
</dbReference>
<dbReference type="InterPro" id="IPR050091">
    <property type="entry name" value="PKS_NRPS_Biosynth_Enz"/>
</dbReference>
<dbReference type="InterPro" id="IPR001031">
    <property type="entry name" value="Thioesterase"/>
</dbReference>
<feature type="domain" description="Ketosynthase family 3 (KS3)" evidence="8">
    <location>
        <begin position="1"/>
        <end position="425"/>
    </location>
</feature>
<dbReference type="FunFam" id="1.10.1200.10:FF:000011">
    <property type="entry name" value="Sterigmatocystin biosynthesis polyketide synthase"/>
    <property type="match status" value="1"/>
</dbReference>
<feature type="region of interest" description="Disordered" evidence="6">
    <location>
        <begin position="1341"/>
        <end position="1380"/>
    </location>
</feature>
<dbReference type="GO" id="GO:0006633">
    <property type="term" value="P:fatty acid biosynthetic process"/>
    <property type="evidence" value="ECO:0007669"/>
    <property type="project" value="InterPro"/>
</dbReference>
<dbReference type="InterPro" id="IPR006162">
    <property type="entry name" value="Ppantetheine_attach_site"/>
</dbReference>
<dbReference type="Pfam" id="PF14765">
    <property type="entry name" value="PS-DH"/>
    <property type="match status" value="1"/>
</dbReference>
<proteinExistence type="predicted"/>
<dbReference type="InterPro" id="IPR036736">
    <property type="entry name" value="ACP-like_sf"/>
</dbReference>
<feature type="region of interest" description="N-terminal hotdog fold" evidence="5">
    <location>
        <begin position="907"/>
        <end position="1042"/>
    </location>
</feature>
<comment type="caution">
    <text evidence="10">The sequence shown here is derived from an EMBL/GenBank/DDBJ whole genome shotgun (WGS) entry which is preliminary data.</text>
</comment>
<dbReference type="SUPFAM" id="SSF52151">
    <property type="entry name" value="FabD/lysophospholipase-like"/>
    <property type="match status" value="1"/>
</dbReference>
<evidence type="ECO:0000313" key="10">
    <source>
        <dbReference type="EMBL" id="RAO69190.1"/>
    </source>
</evidence>
<dbReference type="PROSITE" id="PS52019">
    <property type="entry name" value="PKS_MFAS_DH"/>
    <property type="match status" value="1"/>
</dbReference>
<feature type="active site" description="Proton acceptor; for dehydratase activity" evidence="5">
    <location>
        <position position="939"/>
    </location>
</feature>
<dbReference type="InterPro" id="IPR014031">
    <property type="entry name" value="Ketoacyl_synth_C"/>
</dbReference>
<dbReference type="InterPro" id="IPR049900">
    <property type="entry name" value="PKS_mFAS_DH"/>
</dbReference>
<dbReference type="Proteomes" id="UP000249363">
    <property type="component" value="Unassembled WGS sequence"/>
</dbReference>
<evidence type="ECO:0000256" key="4">
    <source>
        <dbReference type="ARBA" id="ARBA00022679"/>
    </source>
</evidence>
<evidence type="ECO:0000259" key="9">
    <source>
        <dbReference type="PROSITE" id="PS52019"/>
    </source>
</evidence>
<dbReference type="InterPro" id="IPR030918">
    <property type="entry name" value="PT_fungal_PKS"/>
</dbReference>
<evidence type="ECO:0000256" key="5">
    <source>
        <dbReference type="PROSITE-ProRule" id="PRU01363"/>
    </source>
</evidence>
<dbReference type="SMART" id="SM01294">
    <property type="entry name" value="PKS_PP_betabranch"/>
    <property type="match status" value="1"/>
</dbReference>
<dbReference type="RefSeq" id="XP_040733706.1">
    <property type="nucleotide sequence ID" value="XM_040877653.1"/>
</dbReference>
<keyword evidence="4" id="KW-0808">Transferase</keyword>
<evidence type="ECO:0000313" key="11">
    <source>
        <dbReference type="Proteomes" id="UP000249363"/>
    </source>
</evidence>
<dbReference type="SMART" id="SM00827">
    <property type="entry name" value="PKS_AT"/>
    <property type="match status" value="1"/>
</dbReference>
<dbReference type="Pfam" id="PF22621">
    <property type="entry name" value="CurL-like_PKS_C"/>
    <property type="match status" value="1"/>
</dbReference>
<dbReference type="GO" id="GO:0004315">
    <property type="term" value="F:3-oxoacyl-[acyl-carrier-protein] synthase activity"/>
    <property type="evidence" value="ECO:0007669"/>
    <property type="project" value="InterPro"/>
</dbReference>
<dbReference type="EMBL" id="MIKG01000009">
    <property type="protein sequence ID" value="RAO69190.1"/>
    <property type="molecule type" value="Genomic_DNA"/>
</dbReference>
<evidence type="ECO:0000256" key="2">
    <source>
        <dbReference type="ARBA" id="ARBA00022450"/>
    </source>
</evidence>
<keyword evidence="2" id="KW-0596">Phosphopantetheine</keyword>
<dbReference type="SUPFAM" id="SSF53901">
    <property type="entry name" value="Thiolase-like"/>
    <property type="match status" value="1"/>
</dbReference>
<dbReference type="SMART" id="SM00825">
    <property type="entry name" value="PKS_KS"/>
    <property type="match status" value="1"/>
</dbReference>
<dbReference type="Gene3D" id="3.40.366.10">
    <property type="entry name" value="Malonyl-Coenzyme A Acyl Carrier Protein, domain 2"/>
    <property type="match status" value="1"/>
</dbReference>
<dbReference type="InterPro" id="IPR016036">
    <property type="entry name" value="Malonyl_transacylase_ACP-bd"/>
</dbReference>
<keyword evidence="3" id="KW-0597">Phosphoprotein</keyword>
<dbReference type="InterPro" id="IPR014030">
    <property type="entry name" value="Ketoacyl_synth_N"/>
</dbReference>
<dbReference type="FunFam" id="3.40.366.10:FF:000002">
    <property type="entry name" value="Probable polyketide synthase 2"/>
    <property type="match status" value="1"/>
</dbReference>
<keyword evidence="11" id="KW-1185">Reference proteome</keyword>
<comment type="pathway">
    <text evidence="1">Secondary metabolite biosynthesis.</text>
</comment>
<dbReference type="STRING" id="1196081.A0A364L062"/>
<dbReference type="SMART" id="SM00823">
    <property type="entry name" value="PKS_PP"/>
    <property type="match status" value="2"/>
</dbReference>
<dbReference type="InterPro" id="IPR018201">
    <property type="entry name" value="Ketoacyl_synth_AS"/>
</dbReference>
<dbReference type="Pfam" id="PF00550">
    <property type="entry name" value="PP-binding"/>
    <property type="match status" value="2"/>
</dbReference>
<feature type="compositionally biased region" description="Low complexity" evidence="6">
    <location>
        <begin position="1341"/>
        <end position="1354"/>
    </location>
</feature>
<dbReference type="Pfam" id="PF02801">
    <property type="entry name" value="Ketoacyl-synt_C"/>
    <property type="match status" value="1"/>
</dbReference>
<dbReference type="SUPFAM" id="SSF53474">
    <property type="entry name" value="alpha/beta-Hydrolases"/>
    <property type="match status" value="1"/>
</dbReference>
<evidence type="ECO:0000256" key="1">
    <source>
        <dbReference type="ARBA" id="ARBA00005179"/>
    </source>
</evidence>
<dbReference type="GO" id="GO:0044550">
    <property type="term" value="P:secondary metabolite biosynthetic process"/>
    <property type="evidence" value="ECO:0007669"/>
    <property type="project" value="TreeGrafter"/>
</dbReference>
<dbReference type="Gene3D" id="3.40.47.10">
    <property type="match status" value="1"/>
</dbReference>
<dbReference type="Gene3D" id="1.10.1200.10">
    <property type="entry name" value="ACP-like"/>
    <property type="match status" value="2"/>
</dbReference>
<dbReference type="PROSITE" id="PS52004">
    <property type="entry name" value="KS3_2"/>
    <property type="match status" value="1"/>
</dbReference>
<accession>A0A364L062</accession>
<evidence type="ECO:0000259" key="7">
    <source>
        <dbReference type="PROSITE" id="PS50075"/>
    </source>
</evidence>
<sequence>MAGRFPEAANHDELWDILTKGLDVHKTIPKDRFNPETHYDPTGKGKNKSHTPYGCFIKEPGLFDPQFFSMSPREAAQTDPMGRLALVTAYEALEMSGFVPNRTPSTKLNRIGTFYGQTSDGWREINAAENIDTYFITGGVRAFAPGRINYFFKFSGPSYSIDTACSSSLAAIQLACISLWAGECDTACAGGVNVLTNPDIFAGLSKGQFLSKTGSCKTFDNAADGYCRGDGCGTLILKRYQDAIKDNDNILGCILGAGTNHSADAISITHPHAGAQEFLYKKVLAEAGVDAREVSYIEMHGTGTQAGDNIEMTSVTNVFAPRNRPRKHNQPLYLGSLKANIGHGEAASGISAMINCLMMLQRNLIPPNVGVKGILNQTFPRDLTGRNFHIPFQQVEIPRKSEGKRKFLVNNFSAAGGNSAVLLEDGPMRASPKKKDPRNYHIVTVTARSISSLKRNINNLIEYLDKNPGLQLSSLSYTTTARRIQHLYRVFVAASDVIDVRAGLVKQIKETYSPVSVQPTKVFFVFTGQGAQYVGIGRDLYTNLFPFRNEIDQLDKLSCRQGLPSFLPFITGTDLSNLSPVVVQLGLVCIQVALAHVWESWGVRPSAVIGHSLGEYAALCIAGVISASSMINLVGQRAQLLVTHCTEFTHGMLAIKASVQTVKDILGADMLEIACKNSPTETVLSGTLHALKIANEGLNASGVKTTLLELPYAFHSAQVDPILESYHVLAGSVTYKRPQIPILSPLTGEIVREAGIIDAEYLVRHARQTVDFCAALSTFASDELGVGKSVWLEIGSHPICSNMIRNSLEGSPNTAHSLKKGENNWKTISSNIGSIYNAGVGVNFNEYHAAFSHCHELLALPTYALNNKTYWLDYHNDWCLTKGESPTSARKLEEVAKPSKPSTTSCQKIVYEELHTYSGKMIVRSDLADPMLSRVISGHIVNGSPLCPSTLYGDMALTIADYFYKQLRPDGPQIGMNVCNMEVSKPLIAKVPPPPEGQNIEVEGTADLEVNQVQLRFRSVSPKGELILEHGKCLVKYEDIADWTDAWRMTQYLVQTQVDLLNQKLQSGTAHKILRGVAYKLFRALVTYDENYRGMEEIILNDRETGAIAQISFQTDQQSGTFFSSPYWIDSLCHISGFVVNATDLIDSAKSVYISHGWNAMRFAKPFSPEKKYRSYVRMQPQPNNIRAGDVYIFEDENIVGVVNGVKFQQIPRKLLNTFLPPTDLGPLSRPIKETQTPNRAFPVSKPTKDSTVISIAEHLSLASQVMDILATESGLDQSELTSETAFENIGVDSLMSLTMTTRIREELDIDIPSTLFIEFSTIGEMQNFLVQHQETITYPSSSAASPANTPLSSGNDSIKNTTPESSISDNDEIADSSISFGNTGPSVIRQLIAQELGIDIAEVTDDADLAGMGMDSLMSLMIIGSLRESAAINLPSAFFLTHTTIKQAEEALDLRPLPNPQVSQNHLLGATGTQRQVAQPQIALSDSMLNTGMVDLSTCPPATSFLLQGNAKRATRNLFLLPDGSGSATSYMHISPLHYSVAVYGLNCPFMRNPTEYTIGPKGPYYIGGWSAGGVMAYEVTLQLMALGEKVSKLFLIGSPCPVALKPLPTRLFKFFDDIGLLEYEPAPMPSGNAPETIAIWAKEGVCENMDGAERPRADEDEPKTMKWLLDKRTDFGDNGWAQLLGQNAISCQVMGGNHFTMMTNKNAQILGEYLKGGLGVLN</sequence>
<dbReference type="PANTHER" id="PTHR43775:SF37">
    <property type="entry name" value="SI:DKEY-61P9.11"/>
    <property type="match status" value="1"/>
</dbReference>
<evidence type="ECO:0000256" key="3">
    <source>
        <dbReference type="ARBA" id="ARBA00022553"/>
    </source>
</evidence>
<protein>
    <recommendedName>
        <fullName evidence="12">Carrier domain-containing protein</fullName>
    </recommendedName>
</protein>
<dbReference type="PROSITE" id="PS00012">
    <property type="entry name" value="PHOSPHOPANTETHEINE"/>
    <property type="match status" value="1"/>
</dbReference>